<feature type="coiled-coil region" evidence="1">
    <location>
        <begin position="356"/>
        <end position="383"/>
    </location>
</feature>
<dbReference type="KEGG" id="psac:PSM36_1095"/>
<organism evidence="4 5">
    <name type="scientific">Proteiniphilum saccharofermentans</name>
    <dbReference type="NCBI Taxonomy" id="1642647"/>
    <lineage>
        <taxon>Bacteria</taxon>
        <taxon>Pseudomonadati</taxon>
        <taxon>Bacteroidota</taxon>
        <taxon>Bacteroidia</taxon>
        <taxon>Bacteroidales</taxon>
        <taxon>Dysgonomonadaceae</taxon>
        <taxon>Proteiniphilum</taxon>
    </lineage>
</organism>
<feature type="domain" description="DUF6377" evidence="3">
    <location>
        <begin position="256"/>
        <end position="493"/>
    </location>
</feature>
<keyword evidence="2" id="KW-0812">Transmembrane</keyword>
<dbReference type="EMBL" id="LT605205">
    <property type="protein sequence ID" value="SCD19920.1"/>
    <property type="molecule type" value="Genomic_DNA"/>
</dbReference>
<dbReference type="AlphaFoldDB" id="A0A1R3SYD3"/>
<keyword evidence="2" id="KW-0472">Membrane</keyword>
<name>A0A1R3SYD3_9BACT</name>
<dbReference type="RefSeq" id="WP_019538951.1">
    <property type="nucleotide sequence ID" value="NZ_DAMBAO010000019.1"/>
</dbReference>
<accession>A0A1R3SYD3</accession>
<reference evidence="4 5" key="1">
    <citation type="submission" date="2016-08" db="EMBL/GenBank/DDBJ databases">
        <authorList>
            <person name="Seilhamer J.J."/>
        </authorList>
    </citation>
    <scope>NUCLEOTIDE SEQUENCE [LARGE SCALE GENOMIC DNA]</scope>
    <source>
        <strain evidence="4">M3/6</strain>
    </source>
</reference>
<keyword evidence="2" id="KW-1133">Transmembrane helix</keyword>
<feature type="transmembrane region" description="Helical" evidence="2">
    <location>
        <begin position="331"/>
        <end position="351"/>
    </location>
</feature>
<keyword evidence="5" id="KW-1185">Reference proteome</keyword>
<evidence type="ECO:0000259" key="3">
    <source>
        <dbReference type="Pfam" id="PF19904"/>
    </source>
</evidence>
<dbReference type="InterPro" id="IPR045957">
    <property type="entry name" value="DUF6377"/>
</dbReference>
<keyword evidence="1" id="KW-0175">Coiled coil</keyword>
<gene>
    <name evidence="4" type="ORF">PSM36_1095</name>
</gene>
<evidence type="ECO:0000313" key="5">
    <source>
        <dbReference type="Proteomes" id="UP000187464"/>
    </source>
</evidence>
<evidence type="ECO:0000313" key="4">
    <source>
        <dbReference type="EMBL" id="SCD19920.1"/>
    </source>
</evidence>
<sequence length="532" mass="62172">MRLAYVILLLIIFPTAIFSVESENDSLLKVLDKVISERSGYTKIREDKIQELKQRKQLLVDTNDIININSKIIEQYNSFICDSAEFYIKENLSLANRLDDQDIIVENLLRLSYIYSLSGLFLEASELFDSLDYESMSDKDKVWYCWNSIRYFESLIFYTSDANHSLVYEKQKESYRDKVMGLLDEGSEEYKKELAHKLQEERQFSEAEKLLLPVFHNQTPETHGYAMAAMNLAKLYRHSGKKELENYYLIIAAITDIELAVKENEALLSLAINLYEMGDIDRAYEYIRIALDDALFYNARFKNSVIARVQPIIEDTYLQKIYSQQKNLKNFSIITSLFALVLIITLFYLYLQVKAVSKARKELRIMNEDLLQLNRKLDEANTVKEHYIGYFMNQCSIYVNKLHKYRKNVNLNIKTGQINNLFKLSTDELEKDISELHANFDKTFLALYPNFVSEFNSLLRADEQYYPERGELNNELRIFALIKLGITDMKQIADFLHYSVQTVYNYKSKVKGKALAGGDQFEEMIIRIGSIS</sequence>
<proteinExistence type="predicted"/>
<dbReference type="Pfam" id="PF19904">
    <property type="entry name" value="DUF6377"/>
    <property type="match status" value="1"/>
</dbReference>
<dbReference type="Proteomes" id="UP000187464">
    <property type="component" value="Chromosome I"/>
</dbReference>
<dbReference type="STRING" id="1642647.PSM36_1095"/>
<evidence type="ECO:0000256" key="2">
    <source>
        <dbReference type="SAM" id="Phobius"/>
    </source>
</evidence>
<evidence type="ECO:0000256" key="1">
    <source>
        <dbReference type="SAM" id="Coils"/>
    </source>
</evidence>
<protein>
    <recommendedName>
        <fullName evidence="3">DUF6377 domain-containing protein</fullName>
    </recommendedName>
</protein>